<dbReference type="Pfam" id="PF07187">
    <property type="entry name" value="DUF1405"/>
    <property type="match status" value="1"/>
</dbReference>
<sequence length="213" mass="24895">MPISYFWSRAFLTSRWLLWLLLICNVLGTIYGYYWYALQLEYTLLHWPAWMVVFVPDSPTASLFFSIAIAFLIFPPRSRWLKGIRALFEALAVVTSVKYGVWAVTMIFWGAALGDTLIWQDWMLTASHLTMAIEALIYVRFFIFRHTTLVLALGWTLLNDYMDYSQGIYPWLTEQLVLRLNQVRNFTVALTLASALAGAWALWQAREERKWNS</sequence>
<feature type="transmembrane region" description="Helical" evidence="1">
    <location>
        <begin position="86"/>
        <end position="110"/>
    </location>
</feature>
<protein>
    <submittedName>
        <fullName evidence="2">DUF1405 domain-containing protein</fullName>
    </submittedName>
</protein>
<dbReference type="PANTHER" id="PTHR40042">
    <property type="entry name" value="HYPOTHETICAL MEMBRANE SPANNING PROTEIN"/>
    <property type="match status" value="1"/>
</dbReference>
<dbReference type="InterPro" id="IPR009845">
    <property type="entry name" value="DUF1405"/>
</dbReference>
<dbReference type="EMBL" id="JBHUEH010000011">
    <property type="protein sequence ID" value="MFD1885063.1"/>
    <property type="molecule type" value="Genomic_DNA"/>
</dbReference>
<proteinExistence type="predicted"/>
<dbReference type="RefSeq" id="WP_347325923.1">
    <property type="nucleotide sequence ID" value="NZ_JBCGUH010000008.1"/>
</dbReference>
<keyword evidence="3" id="KW-1185">Reference proteome</keyword>
<comment type="caution">
    <text evidence="2">The sequence shown here is derived from an EMBL/GenBank/DDBJ whole genome shotgun (WGS) entry which is preliminary data.</text>
</comment>
<evidence type="ECO:0000313" key="3">
    <source>
        <dbReference type="Proteomes" id="UP001597233"/>
    </source>
</evidence>
<keyword evidence="1" id="KW-0812">Transmembrane</keyword>
<feature type="transmembrane region" description="Helical" evidence="1">
    <location>
        <begin position="16"/>
        <end position="37"/>
    </location>
</feature>
<dbReference type="Proteomes" id="UP001597233">
    <property type="component" value="Unassembled WGS sequence"/>
</dbReference>
<keyword evidence="1" id="KW-0472">Membrane</keyword>
<feature type="transmembrane region" description="Helical" evidence="1">
    <location>
        <begin position="122"/>
        <end position="143"/>
    </location>
</feature>
<gene>
    <name evidence="2" type="ORF">ACFSC9_05940</name>
</gene>
<name>A0ABW4RHN7_9BACL</name>
<keyword evidence="1" id="KW-1133">Transmembrane helix</keyword>
<evidence type="ECO:0000256" key="1">
    <source>
        <dbReference type="SAM" id="Phobius"/>
    </source>
</evidence>
<evidence type="ECO:0000313" key="2">
    <source>
        <dbReference type="EMBL" id="MFD1885063.1"/>
    </source>
</evidence>
<accession>A0ABW4RHN7</accession>
<reference evidence="3" key="1">
    <citation type="journal article" date="2019" name="Int. J. Syst. Evol. Microbiol.">
        <title>The Global Catalogue of Microorganisms (GCM) 10K type strain sequencing project: providing services to taxonomists for standard genome sequencing and annotation.</title>
        <authorList>
            <consortium name="The Broad Institute Genomics Platform"/>
            <consortium name="The Broad Institute Genome Sequencing Center for Infectious Disease"/>
            <person name="Wu L."/>
            <person name="Ma J."/>
        </authorList>
    </citation>
    <scope>NUCLEOTIDE SEQUENCE [LARGE SCALE GENOMIC DNA]</scope>
    <source>
        <strain evidence="3">CCUG 54950</strain>
    </source>
</reference>
<feature type="transmembrane region" description="Helical" evidence="1">
    <location>
        <begin position="186"/>
        <end position="203"/>
    </location>
</feature>
<organism evidence="2 3">
    <name type="scientific">Paenibacillus wenxiniae</name>
    <dbReference type="NCBI Taxonomy" id="1636843"/>
    <lineage>
        <taxon>Bacteria</taxon>
        <taxon>Bacillati</taxon>
        <taxon>Bacillota</taxon>
        <taxon>Bacilli</taxon>
        <taxon>Bacillales</taxon>
        <taxon>Paenibacillaceae</taxon>
        <taxon>Paenibacillus</taxon>
    </lineage>
</organism>
<dbReference type="PANTHER" id="PTHR40042:SF1">
    <property type="entry name" value="DUF1405 DOMAIN-CONTAINING PROTEIN"/>
    <property type="match status" value="1"/>
</dbReference>
<feature type="transmembrane region" description="Helical" evidence="1">
    <location>
        <begin position="49"/>
        <end position="74"/>
    </location>
</feature>